<dbReference type="PIRSF" id="PIRSF005719">
    <property type="entry name" value="SMC"/>
    <property type="match status" value="1"/>
</dbReference>
<dbReference type="Pfam" id="PF02463">
    <property type="entry name" value="SMC_N"/>
    <property type="match status" value="1"/>
</dbReference>
<dbReference type="GO" id="GO:0016887">
    <property type="term" value="F:ATP hydrolysis activity"/>
    <property type="evidence" value="ECO:0007669"/>
    <property type="project" value="InterPro"/>
</dbReference>
<dbReference type="EMBL" id="DTLI01000143">
    <property type="protein sequence ID" value="HHS52400.1"/>
    <property type="molecule type" value="Genomic_DNA"/>
</dbReference>
<name>A0A7C6EDD0_UNCW3</name>
<evidence type="ECO:0000256" key="1">
    <source>
        <dbReference type="ARBA" id="ARBA00022490"/>
    </source>
</evidence>
<keyword evidence="3 6" id="KW-0067">ATP-binding</keyword>
<feature type="domain" description="SMC hinge" evidence="8">
    <location>
        <begin position="511"/>
        <end position="624"/>
    </location>
</feature>
<dbReference type="GO" id="GO:0007062">
    <property type="term" value="P:sister chromatid cohesion"/>
    <property type="evidence" value="ECO:0007669"/>
    <property type="project" value="InterPro"/>
</dbReference>
<keyword evidence="5 6" id="KW-0238">DNA-binding</keyword>
<dbReference type="GO" id="GO:0003677">
    <property type="term" value="F:DNA binding"/>
    <property type="evidence" value="ECO:0007669"/>
    <property type="project" value="UniProtKB-UniRule"/>
</dbReference>
<dbReference type="PANTHER" id="PTHR43977">
    <property type="entry name" value="STRUCTURAL MAINTENANCE OF CHROMOSOMES PROTEIN 3"/>
    <property type="match status" value="1"/>
</dbReference>
<sequence>MRLKELQIFGFKSFPNKTTIKFSDGITAIIGPNGCGKTNILDALRWVLGEQSFSILRCNKNEELIFAGTAKHPPLGYTEVKLILENNGDLPNFGSEIEIKRKYFRSGASEFYINRNPCRLKDIQELFFNSGTGSKAYSIFDLPRMREIIAGGTRRMFEEVANLARYRERKNETLNKLTLTESELLRLNDVIAERKRYTKSLRRQARRLEVYERLRQEEKKLKLVSLKTQYLVALKSEINATASLKEATAQEEKVLLEITQAEKELEKIREQLRQARNQKEALTLELDAKRQSLQEQEKLLIAKRERINYLQLELKKLQTETKAIVAKITETKQAQEFLAKAIKEKEANQTITHTHLENIRRAIRDEEGILFNQQVELEQAKTNLQSITDKVALLRQKEFEVTAQWQNRLEAQVHLKAEMENLNSKILALKSAITQNENRIATIDQQLSEMKKAQRENNLTKENISNNLSQLQQRCQSKKEVLASLKQEIHSLKIASGQEQREIVQTKLGEDFLGACAEFLTVKEGYELPVEACLYAVLDFLVVKDRNEPLDFHSLLPTAPWGTTFGFLIRSINREPTTDHAKRIPSNGQRITDFVEIKPNAPQLLAKILNDFILVENFNTAWELSRKNPQFSFVTKDGIALFADGLIVIEGKGRLTIEKKLKEKFAVKTNLENDLATLNHQIQTYEATLTQLDQEFKHRQDEILNLLAERSKLVANLTVSQNALAETKQELDWLNGELSQTQAHLVTADKQASEIKKELNSLISLAEDTKTSINQLEQAIAERQKSIKEKLRTASEVLADFGKTSEALTALKTAFDYKTQELQAEAKRMTELAETEKALGGEIENLVKAAMVLEQEIETNKTAMNALRKSAEGRIQAVFALAKEEEALQNLLKEKRSELEAVRTQVLQERMKQFEMQKQREVIEREAQESYATDIATVEIMPDEQVSDRLKIIAERILSLGKVNPLAKDEYEREKAELDKYLTQRQDVLSARDNLQKTIIEIENHAKDQFLQTFGLVRERFRSIFTRLFIEGEADLILASEANPLESEIEIIARPKGKMPKRLEHLSDGEKALLALSLLFAFYSVKPAPFCFFDEVDAPLDDVNVGRFADFLRELAQSGTQAVVITHNRMTIEKADVLLGVTTEEPGVSKVISVRLSDLTRQGQTLRDK</sequence>
<dbReference type="GO" id="GO:0030261">
    <property type="term" value="P:chromosome condensation"/>
    <property type="evidence" value="ECO:0007669"/>
    <property type="project" value="InterPro"/>
</dbReference>
<dbReference type="NCBIfam" id="TIGR02168">
    <property type="entry name" value="SMC_prok_B"/>
    <property type="match status" value="1"/>
</dbReference>
<feature type="domain" description="RecF/RecN/SMC N-terminal" evidence="7">
    <location>
        <begin position="3"/>
        <end position="1149"/>
    </location>
</feature>
<dbReference type="Gene3D" id="1.10.287.1490">
    <property type="match status" value="1"/>
</dbReference>
<dbReference type="Gene3D" id="3.40.50.300">
    <property type="entry name" value="P-loop containing nucleotide triphosphate hydrolases"/>
    <property type="match status" value="2"/>
</dbReference>
<evidence type="ECO:0000256" key="4">
    <source>
        <dbReference type="ARBA" id="ARBA00023054"/>
    </source>
</evidence>
<keyword evidence="4 6" id="KW-0175">Coiled coil</keyword>
<evidence type="ECO:0000259" key="8">
    <source>
        <dbReference type="Pfam" id="PF06470"/>
    </source>
</evidence>
<feature type="coiled-coil region" evidence="6">
    <location>
        <begin position="370"/>
        <end position="502"/>
    </location>
</feature>
<feature type="coiled-coil region" evidence="6">
    <location>
        <begin position="163"/>
        <end position="320"/>
    </location>
</feature>
<keyword evidence="1 6" id="KW-0963">Cytoplasm</keyword>
<accession>A0A7C6EDD0</accession>
<evidence type="ECO:0000256" key="3">
    <source>
        <dbReference type="ARBA" id="ARBA00022840"/>
    </source>
</evidence>
<reference evidence="9" key="1">
    <citation type="journal article" date="2020" name="mSystems">
        <title>Genome- and Community-Level Interaction Insights into Carbon Utilization and Element Cycling Functions of Hydrothermarchaeota in Hydrothermal Sediment.</title>
        <authorList>
            <person name="Zhou Z."/>
            <person name="Liu Y."/>
            <person name="Xu W."/>
            <person name="Pan J."/>
            <person name="Luo Z.H."/>
            <person name="Li M."/>
        </authorList>
    </citation>
    <scope>NUCLEOTIDE SEQUENCE [LARGE SCALE GENOMIC DNA]</scope>
    <source>
        <strain evidence="9">SpSt-876</strain>
    </source>
</reference>
<dbReference type="InterPro" id="IPR027417">
    <property type="entry name" value="P-loop_NTPase"/>
</dbReference>
<dbReference type="Gene3D" id="3.30.70.1620">
    <property type="match status" value="1"/>
</dbReference>
<comment type="function">
    <text evidence="6">Required for chromosome condensation and partitioning.</text>
</comment>
<feature type="coiled-coil region" evidence="6">
    <location>
        <begin position="759"/>
        <end position="793"/>
    </location>
</feature>
<comment type="domain">
    <text evidence="6">Contains large globular domains required for ATP hydrolysis at each terminus and a third globular domain forming a flexible hinge near the middle of the molecule. These domains are separated by coiled-coil structures.</text>
</comment>
<proteinExistence type="inferred from homology"/>
<comment type="subunit">
    <text evidence="6">Homodimer.</text>
</comment>
<feature type="binding site" evidence="6">
    <location>
        <begin position="32"/>
        <end position="39"/>
    </location>
    <ligand>
        <name>ATP</name>
        <dbReference type="ChEBI" id="CHEBI:30616"/>
    </ligand>
</feature>
<evidence type="ECO:0000256" key="2">
    <source>
        <dbReference type="ARBA" id="ARBA00022741"/>
    </source>
</evidence>
<gene>
    <name evidence="6 9" type="primary">smc</name>
    <name evidence="9" type="ORF">ENW73_05995</name>
</gene>
<dbReference type="GO" id="GO:0005737">
    <property type="term" value="C:cytoplasm"/>
    <property type="evidence" value="ECO:0007669"/>
    <property type="project" value="UniProtKB-SubCell"/>
</dbReference>
<dbReference type="GO" id="GO:0007059">
    <property type="term" value="P:chromosome segregation"/>
    <property type="evidence" value="ECO:0007669"/>
    <property type="project" value="UniProtKB-UniRule"/>
</dbReference>
<protein>
    <recommendedName>
        <fullName evidence="6">Chromosome partition protein Smc</fullName>
    </recommendedName>
</protein>
<comment type="subcellular location">
    <subcellularLocation>
        <location evidence="6">Cytoplasm</location>
    </subcellularLocation>
</comment>
<dbReference type="InterPro" id="IPR003395">
    <property type="entry name" value="RecF/RecN/SMC_N"/>
</dbReference>
<comment type="caution">
    <text evidence="9">The sequence shown here is derived from an EMBL/GenBank/DDBJ whole genome shotgun (WGS) entry which is preliminary data.</text>
</comment>
<dbReference type="GO" id="GO:0005524">
    <property type="term" value="F:ATP binding"/>
    <property type="evidence" value="ECO:0007669"/>
    <property type="project" value="UniProtKB-UniRule"/>
</dbReference>
<evidence type="ECO:0000259" key="7">
    <source>
        <dbReference type="Pfam" id="PF02463"/>
    </source>
</evidence>
<dbReference type="AlphaFoldDB" id="A0A7C6EDD0"/>
<dbReference type="HAMAP" id="MF_01894">
    <property type="entry name" value="Smc_prok"/>
    <property type="match status" value="1"/>
</dbReference>
<dbReference type="SUPFAM" id="SSF52540">
    <property type="entry name" value="P-loop containing nucleoside triphosphate hydrolases"/>
    <property type="match status" value="2"/>
</dbReference>
<organism evidence="9">
    <name type="scientific">candidate division WOR-3 bacterium</name>
    <dbReference type="NCBI Taxonomy" id="2052148"/>
    <lineage>
        <taxon>Bacteria</taxon>
        <taxon>Bacteria division WOR-3</taxon>
    </lineage>
</organism>
<dbReference type="GO" id="GO:0005694">
    <property type="term" value="C:chromosome"/>
    <property type="evidence" value="ECO:0007669"/>
    <property type="project" value="InterPro"/>
</dbReference>
<keyword evidence="2 6" id="KW-0547">Nucleotide-binding</keyword>
<feature type="coiled-coil region" evidence="6">
    <location>
        <begin position="668"/>
        <end position="695"/>
    </location>
</feature>
<dbReference type="InterPro" id="IPR010935">
    <property type="entry name" value="SMC_hinge"/>
</dbReference>
<dbReference type="GO" id="GO:0006260">
    <property type="term" value="P:DNA replication"/>
    <property type="evidence" value="ECO:0007669"/>
    <property type="project" value="UniProtKB-UniRule"/>
</dbReference>
<evidence type="ECO:0000313" key="9">
    <source>
        <dbReference type="EMBL" id="HHS52400.1"/>
    </source>
</evidence>
<dbReference type="InterPro" id="IPR024704">
    <property type="entry name" value="SMC"/>
</dbReference>
<dbReference type="InterPro" id="IPR011890">
    <property type="entry name" value="SMC_prok"/>
</dbReference>
<dbReference type="Pfam" id="PF06470">
    <property type="entry name" value="SMC_hinge"/>
    <property type="match status" value="1"/>
</dbReference>
<comment type="similarity">
    <text evidence="6">Belongs to the SMC family.</text>
</comment>
<evidence type="ECO:0000256" key="6">
    <source>
        <dbReference type="HAMAP-Rule" id="MF_01894"/>
    </source>
</evidence>
<dbReference type="InterPro" id="IPR036277">
    <property type="entry name" value="SMC_hinge_sf"/>
</dbReference>
<evidence type="ECO:0000256" key="5">
    <source>
        <dbReference type="ARBA" id="ARBA00023125"/>
    </source>
</evidence>
<dbReference type="Gene3D" id="1.20.1060.20">
    <property type="match status" value="1"/>
</dbReference>
<dbReference type="SUPFAM" id="SSF75553">
    <property type="entry name" value="Smc hinge domain"/>
    <property type="match status" value="1"/>
</dbReference>